<dbReference type="PRINTS" id="PR00011">
    <property type="entry name" value="EGFLAMININ"/>
</dbReference>
<dbReference type="OMA" id="NKREQFE"/>
<dbReference type="InterPro" id="IPR056863">
    <property type="entry name" value="LMN_ATRN_NET-like_EGF"/>
</dbReference>
<evidence type="ECO:0000256" key="1">
    <source>
        <dbReference type="ARBA" id="ARBA00022729"/>
    </source>
</evidence>
<proteinExistence type="predicted"/>
<keyword evidence="7" id="KW-0175">Coiled coil</keyword>
<accession>A0A8C4ZLA4</accession>
<evidence type="ECO:0008006" key="13">
    <source>
        <dbReference type="Google" id="ProtNLM"/>
    </source>
</evidence>
<keyword evidence="4" id="KW-0325">Glycoprotein</keyword>
<dbReference type="GO" id="GO:0016477">
    <property type="term" value="P:cell migration"/>
    <property type="evidence" value="ECO:0007669"/>
    <property type="project" value="TreeGrafter"/>
</dbReference>
<feature type="disulfide bond" evidence="6">
    <location>
        <begin position="405"/>
        <end position="417"/>
    </location>
</feature>
<evidence type="ECO:0000256" key="2">
    <source>
        <dbReference type="ARBA" id="ARBA00022737"/>
    </source>
</evidence>
<feature type="region of interest" description="Disordered" evidence="8">
    <location>
        <begin position="932"/>
        <end position="959"/>
    </location>
</feature>
<feature type="domain" description="Laminin EGF-like" evidence="9">
    <location>
        <begin position="353"/>
        <end position="404"/>
    </location>
</feature>
<reference evidence="11" key="1">
    <citation type="submission" date="2025-08" db="UniProtKB">
        <authorList>
            <consortium name="Ensembl"/>
        </authorList>
    </citation>
    <scope>IDENTIFICATION</scope>
</reference>
<dbReference type="Ensembl" id="ENSGMOT00000016763.2">
    <property type="protein sequence ID" value="ENSGMOP00000016347.2"/>
    <property type="gene ID" value="ENSGMOG00000015231.2"/>
</dbReference>
<dbReference type="SUPFAM" id="SSF57196">
    <property type="entry name" value="EGF/Laminin"/>
    <property type="match status" value="5"/>
</dbReference>
<dbReference type="GO" id="GO:0070831">
    <property type="term" value="P:basement membrane assembly"/>
    <property type="evidence" value="ECO:0007669"/>
    <property type="project" value="TreeGrafter"/>
</dbReference>
<dbReference type="Proteomes" id="UP000694546">
    <property type="component" value="Chromosome 13"/>
</dbReference>
<dbReference type="Gene3D" id="2.170.300.10">
    <property type="entry name" value="Tie2 ligand-binding domain superfamily"/>
    <property type="match status" value="1"/>
</dbReference>
<dbReference type="InterPro" id="IPR050440">
    <property type="entry name" value="Laminin/Netrin_ECM"/>
</dbReference>
<dbReference type="AlphaFoldDB" id="A0A8C4ZLA4"/>
<evidence type="ECO:0000256" key="8">
    <source>
        <dbReference type="SAM" id="MobiDB-lite"/>
    </source>
</evidence>
<keyword evidence="12" id="KW-1185">Reference proteome</keyword>
<dbReference type="PROSITE" id="PS51117">
    <property type="entry name" value="LAMININ_NTER"/>
    <property type="match status" value="1"/>
</dbReference>
<organism evidence="11 12">
    <name type="scientific">Gadus morhua</name>
    <name type="common">Atlantic cod</name>
    <dbReference type="NCBI Taxonomy" id="8049"/>
    <lineage>
        <taxon>Eukaryota</taxon>
        <taxon>Metazoa</taxon>
        <taxon>Chordata</taxon>
        <taxon>Craniata</taxon>
        <taxon>Vertebrata</taxon>
        <taxon>Euteleostomi</taxon>
        <taxon>Actinopterygii</taxon>
        <taxon>Neopterygii</taxon>
        <taxon>Teleostei</taxon>
        <taxon>Neoteleostei</taxon>
        <taxon>Acanthomorphata</taxon>
        <taxon>Zeiogadaria</taxon>
        <taxon>Gadariae</taxon>
        <taxon>Gadiformes</taxon>
        <taxon>Gadoidei</taxon>
        <taxon>Gadidae</taxon>
        <taxon>Gadus</taxon>
    </lineage>
</organism>
<comment type="caution">
    <text evidence="6">Lacks conserved residue(s) required for the propagation of feature annotation.</text>
</comment>
<dbReference type="GeneTree" id="ENSGT00940000165244"/>
<feature type="domain" description="Laminin EGF-like" evidence="9">
    <location>
        <begin position="405"/>
        <end position="458"/>
    </location>
</feature>
<dbReference type="InterPro" id="IPR008211">
    <property type="entry name" value="Laminin_N"/>
</dbReference>
<dbReference type="SMART" id="SM00180">
    <property type="entry name" value="EGF_Lam"/>
    <property type="match status" value="6"/>
</dbReference>
<sequence length="959" mass="103396">MAALAVGSSAQTDCFRGACYPPTGDLLLGRADRLHASSTCGLAGSEVFCTPYQQWRMKCCPCDSRNPASSLAHTVHDVLSTAGPDRWWQSKKDVNPVSIELNLPNPVQLDHLILNFKGPRPDALVIEKTLDQGRSWQPTLYIASDCQASFPGVSTATPHSMEQTYCYTLPPAGPSHYRDQKVSRLLHSVVTPAFSLSGLTGLRVRLTDLGEVPRLPGRALSRFYALREMQVMGSCLCHGHANRCLPDNSSSIQGSPTYRSCQHYTAGVNCERCADLFQDRPWRPAEERHTHACQRCECNNHAQSCRFDQAVYEASGRRSGGVCESCQHHTTGPQCGQCAPGYQPNPRSDSTCCVCSVEGAVDGGQCDEVAGSCRCKANVKGSRCDRCKSGYYGLKVSNPQGCTECSCSLDGSSSHLCDPVTGQCPCHAHFQGLTCDRCSTGHWKPVWESGCESCGCDPTNSLSDTCDQSTGQCKCRAGFGGRTCTECPDNKYGDPLIGCKPCSCAAAGTLLGGCDRKTGECVCRLGVSGPRCDMCSRGHCDSFPICETCPLCYFDLEAQIGNFSLSLKELSRRGPSPPAGPGQPSALEPRIRALEAQLKRIRSSVPPSRSSSPEMNKAFAELNRLRYDGYDEKVNSPLEVDATCSVAGLFSGALSTIQKAHDESTDAAKSVDASDKIVDRSEATRKETEDLRNKVQPGNIQDLEKLDRLLATRPDLTPTAQKVCGSTRSAPCTPQNCEASGDLCPVAPPCGRGDKCVGALPLGKRAVSDAAEVKDRVGSFNSKIEQAEEQSSENLSNEIKKARDELEADLKDTRNFVKDLRDFLSGRTAPNSNLSHVQEVSDWVLRAKLPLSLAVLKRKLEDLKTLAAALPDSSRVLERAGPPLETARPHEDQLTPAEKALRELAPLPGALRPTLDQLRDLLRSGNGLAVNATEEADRARAEADHAARVRSGGVGESTD</sequence>
<evidence type="ECO:0000259" key="9">
    <source>
        <dbReference type="PROSITE" id="PS50027"/>
    </source>
</evidence>
<dbReference type="GO" id="GO:0009887">
    <property type="term" value="P:animal organ morphogenesis"/>
    <property type="evidence" value="ECO:0007669"/>
    <property type="project" value="TreeGrafter"/>
</dbReference>
<dbReference type="PANTHER" id="PTHR10574">
    <property type="entry name" value="NETRIN/LAMININ-RELATED"/>
    <property type="match status" value="1"/>
</dbReference>
<dbReference type="PANTHER" id="PTHR10574:SF268">
    <property type="entry name" value="LAMININ SUBUNIT BETA-3"/>
    <property type="match status" value="1"/>
</dbReference>
<feature type="disulfide bond" evidence="6">
    <location>
        <begin position="426"/>
        <end position="435"/>
    </location>
</feature>
<keyword evidence="5 6" id="KW-0424">Laminin EGF-like domain</keyword>
<dbReference type="Gene3D" id="2.10.25.10">
    <property type="entry name" value="Laminin"/>
    <property type="match status" value="4"/>
</dbReference>
<dbReference type="Gene3D" id="2.60.120.260">
    <property type="entry name" value="Galactose-binding domain-like"/>
    <property type="match status" value="1"/>
</dbReference>
<keyword evidence="3 6" id="KW-1015">Disulfide bond</keyword>
<evidence type="ECO:0000256" key="5">
    <source>
        <dbReference type="ARBA" id="ARBA00023292"/>
    </source>
</evidence>
<protein>
    <recommendedName>
        <fullName evidence="13">Laminin subunit beta-3</fullName>
    </recommendedName>
</protein>
<name>A0A8C4ZLA4_GADMO</name>
<dbReference type="GO" id="GO:0043256">
    <property type="term" value="C:laminin complex"/>
    <property type="evidence" value="ECO:0007669"/>
    <property type="project" value="TreeGrafter"/>
</dbReference>
<dbReference type="GO" id="GO:0009888">
    <property type="term" value="P:tissue development"/>
    <property type="evidence" value="ECO:0007669"/>
    <property type="project" value="TreeGrafter"/>
</dbReference>
<evidence type="ECO:0000256" key="7">
    <source>
        <dbReference type="SAM" id="Coils"/>
    </source>
</evidence>
<keyword evidence="1" id="KW-0732">Signal</keyword>
<feature type="region of interest" description="Disordered" evidence="8">
    <location>
        <begin position="569"/>
        <end position="588"/>
    </location>
</feature>
<evidence type="ECO:0000313" key="12">
    <source>
        <dbReference type="Proteomes" id="UP000694546"/>
    </source>
</evidence>
<feature type="coiled-coil region" evidence="7">
    <location>
        <begin position="770"/>
        <end position="812"/>
    </location>
</feature>
<keyword evidence="2" id="KW-0677">Repeat</keyword>
<dbReference type="CDD" id="cd00055">
    <property type="entry name" value="EGF_Lam"/>
    <property type="match status" value="5"/>
</dbReference>
<feature type="disulfide bond" evidence="6">
    <location>
        <begin position="407"/>
        <end position="424"/>
    </location>
</feature>
<feature type="compositionally biased region" description="Basic and acidic residues" evidence="8">
    <location>
        <begin position="935"/>
        <end position="947"/>
    </location>
</feature>
<reference evidence="11" key="2">
    <citation type="submission" date="2025-09" db="UniProtKB">
        <authorList>
            <consortium name="Ensembl"/>
        </authorList>
    </citation>
    <scope>IDENTIFICATION</scope>
</reference>
<dbReference type="GO" id="GO:0034446">
    <property type="term" value="P:substrate adhesion-dependent cell spreading"/>
    <property type="evidence" value="ECO:0007669"/>
    <property type="project" value="TreeGrafter"/>
</dbReference>
<dbReference type="PROSITE" id="PS50027">
    <property type="entry name" value="EGF_LAM_2"/>
    <property type="match status" value="2"/>
</dbReference>
<dbReference type="Pfam" id="PF00053">
    <property type="entry name" value="EGF_laminin"/>
    <property type="match status" value="4"/>
</dbReference>
<evidence type="ECO:0000256" key="6">
    <source>
        <dbReference type="PROSITE-ProRule" id="PRU00460"/>
    </source>
</evidence>
<dbReference type="Pfam" id="PF24973">
    <property type="entry name" value="EGF_LMN_ATRN"/>
    <property type="match status" value="1"/>
</dbReference>
<evidence type="ECO:0000256" key="4">
    <source>
        <dbReference type="ARBA" id="ARBA00023180"/>
    </source>
</evidence>
<feature type="domain" description="Laminin N-terminal" evidence="10">
    <location>
        <begin position="15"/>
        <end position="234"/>
    </location>
</feature>
<dbReference type="InterPro" id="IPR002049">
    <property type="entry name" value="LE_dom"/>
</dbReference>
<evidence type="ECO:0000256" key="3">
    <source>
        <dbReference type="ARBA" id="ARBA00023157"/>
    </source>
</evidence>
<dbReference type="Pfam" id="PF00055">
    <property type="entry name" value="Laminin_N"/>
    <property type="match status" value="1"/>
</dbReference>
<dbReference type="GO" id="GO:0007411">
    <property type="term" value="P:axon guidance"/>
    <property type="evidence" value="ECO:0007669"/>
    <property type="project" value="TreeGrafter"/>
</dbReference>
<feature type="disulfide bond" evidence="6">
    <location>
        <begin position="375"/>
        <end position="384"/>
    </location>
</feature>
<dbReference type="PROSITE" id="PS01248">
    <property type="entry name" value="EGF_LAM_1"/>
    <property type="match status" value="2"/>
</dbReference>
<dbReference type="SMART" id="SM00136">
    <property type="entry name" value="LamNT"/>
    <property type="match status" value="1"/>
</dbReference>
<evidence type="ECO:0000313" key="11">
    <source>
        <dbReference type="Ensembl" id="ENSGMOP00000016347.2"/>
    </source>
</evidence>
<evidence type="ECO:0000259" key="10">
    <source>
        <dbReference type="PROSITE" id="PS51117"/>
    </source>
</evidence>